<evidence type="ECO:0000313" key="1">
    <source>
        <dbReference type="EMBL" id="WNH51888.1"/>
    </source>
</evidence>
<gene>
    <name evidence="1" type="ORF">PDM29_16305</name>
</gene>
<dbReference type="Proteomes" id="UP001302072">
    <property type="component" value="Chromosome"/>
</dbReference>
<keyword evidence="2" id="KW-1185">Reference proteome</keyword>
<accession>A0ABY9YME7</accession>
<protein>
    <submittedName>
        <fullName evidence="1">Uncharacterized protein</fullName>
    </submittedName>
</protein>
<proteinExistence type="predicted"/>
<dbReference type="EMBL" id="CP115541">
    <property type="protein sequence ID" value="WNH51888.1"/>
    <property type="molecule type" value="Genomic_DNA"/>
</dbReference>
<reference evidence="1 2" key="1">
    <citation type="submission" date="2022-12" db="EMBL/GenBank/DDBJ databases">
        <title>Two new species, Stenotrophomonas aracearum and Stenotrophomonas oahuensis, isolated from Anthurium (Araceae family) in Hawaii.</title>
        <authorList>
            <person name="Chunag S.C."/>
            <person name="Dobhal S."/>
            <person name="Alvarez A."/>
            <person name="Arif M."/>
        </authorList>
    </citation>
    <scope>NUCLEOTIDE SEQUENCE [LARGE SCALE GENOMIC DNA]</scope>
    <source>
        <strain evidence="1 2">A5586</strain>
    </source>
</reference>
<organism evidence="1 2">
    <name type="scientific">Stenotrophomonas oahuensis</name>
    <dbReference type="NCBI Taxonomy" id="3003271"/>
    <lineage>
        <taxon>Bacteria</taxon>
        <taxon>Pseudomonadati</taxon>
        <taxon>Pseudomonadota</taxon>
        <taxon>Gammaproteobacteria</taxon>
        <taxon>Lysobacterales</taxon>
        <taxon>Lysobacteraceae</taxon>
        <taxon>Stenotrophomonas</taxon>
    </lineage>
</organism>
<evidence type="ECO:0000313" key="2">
    <source>
        <dbReference type="Proteomes" id="UP001302072"/>
    </source>
</evidence>
<dbReference type="RefSeq" id="WP_311191106.1">
    <property type="nucleotide sequence ID" value="NZ_CP115541.1"/>
</dbReference>
<sequence>MTSKTPRYEHIGIHFEPPAMYVSPMEGYGAQLATIHTTAPFPDADAFSYTLNGIEGPVPNVKLFFFHQGGGVRVEPEFIESYDGPWPAQLEVIYSKNGKPADLGRLPLLNPLTAVAAYMRIAMSGSPCVIPQDDWPGRVAVNPHVYDANHIPITYMHGVEVQLLDHDSGIAQNRESFSIYSNATPGDYRVRITTIWGLEETVTFTLVSGAPI</sequence>
<name>A0ABY9YME7_9GAMM</name>